<keyword evidence="8" id="KW-1185">Reference proteome</keyword>
<dbReference type="EMBL" id="JBHFNS010000071">
    <property type="protein sequence ID" value="MFB2937336.1"/>
    <property type="molecule type" value="Genomic_DNA"/>
</dbReference>
<comment type="similarity">
    <text evidence="2">Belongs to the bacterial solute-binding protein SsuA/TauA family.</text>
</comment>
<evidence type="ECO:0000256" key="5">
    <source>
        <dbReference type="SAM" id="SignalP"/>
    </source>
</evidence>
<comment type="caution">
    <text evidence="7">The sequence shown here is derived from an EMBL/GenBank/DDBJ whole genome shotgun (WGS) entry which is preliminary data.</text>
</comment>
<evidence type="ECO:0000259" key="6">
    <source>
        <dbReference type="Pfam" id="PF09084"/>
    </source>
</evidence>
<protein>
    <submittedName>
        <fullName evidence="7">Aliphatic sulfonate ABC transporter substrate-binding protein</fullName>
    </submittedName>
</protein>
<evidence type="ECO:0000313" key="8">
    <source>
        <dbReference type="Proteomes" id="UP001576776"/>
    </source>
</evidence>
<feature type="domain" description="SsuA/THI5-like" evidence="6">
    <location>
        <begin position="60"/>
        <end position="264"/>
    </location>
</feature>
<keyword evidence="3" id="KW-0813">Transport</keyword>
<dbReference type="InterPro" id="IPR010067">
    <property type="entry name" value="ABC_SsuA_sub-bd"/>
</dbReference>
<dbReference type="InterPro" id="IPR015168">
    <property type="entry name" value="SsuA/THI5"/>
</dbReference>
<accession>A0ABV4YFQ9</accession>
<dbReference type="Proteomes" id="UP001576776">
    <property type="component" value="Unassembled WGS sequence"/>
</dbReference>
<dbReference type="SUPFAM" id="SSF53850">
    <property type="entry name" value="Periplasmic binding protein-like II"/>
    <property type="match status" value="1"/>
</dbReference>
<proteinExistence type="inferred from homology"/>
<evidence type="ECO:0000313" key="7">
    <source>
        <dbReference type="EMBL" id="MFB2937336.1"/>
    </source>
</evidence>
<dbReference type="Gene3D" id="3.40.190.10">
    <property type="entry name" value="Periplasmic binding protein-like II"/>
    <property type="match status" value="2"/>
</dbReference>
<dbReference type="PANTHER" id="PTHR30024">
    <property type="entry name" value="ALIPHATIC SULFONATES-BINDING PROTEIN-RELATED"/>
    <property type="match status" value="1"/>
</dbReference>
<evidence type="ECO:0000256" key="2">
    <source>
        <dbReference type="ARBA" id="ARBA00010742"/>
    </source>
</evidence>
<evidence type="ECO:0000256" key="4">
    <source>
        <dbReference type="ARBA" id="ARBA00022729"/>
    </source>
</evidence>
<name>A0ABV4YFQ9_9CYAN</name>
<dbReference type="NCBIfam" id="TIGR01728">
    <property type="entry name" value="SsuA_fam"/>
    <property type="match status" value="1"/>
</dbReference>
<evidence type="ECO:0000256" key="1">
    <source>
        <dbReference type="ARBA" id="ARBA00004418"/>
    </source>
</evidence>
<sequence length="350" mass="38168">MKVRSLLSYCILFLVTFSLAVGCVNPAVYIKTTNEVDSTASSVSANAVRLGFSAWPGWFPWQIAQEQGIFKANNVPVDLKWFDGYLESINTLTAGQIDANSQTLGDTVNSVAGGADKVIVLVNDNSTGNDKVIVREGINSVADLKGKKVAAEEGTVDHFLLLLGLKKAGLSPKDIQFVPLETGQAAAAFVGGQVDAVAVFAPFTTQALKRSGSKELFSSKDFPGAISDHLVVSRKFLQEKPEEIQALVNSWFATLEYMQKNPEQSYEIMAKRAGVPVSEYKEYADGTRIFTIEENLKAFQPGNDLNSLQFAAQEMSKFLIEVGLAKSQPDITKIFDDRFVKAYAEQVKKS</sequence>
<feature type="chain" id="PRO_5047419540" evidence="5">
    <location>
        <begin position="21"/>
        <end position="350"/>
    </location>
</feature>
<reference evidence="7 8" key="1">
    <citation type="submission" date="2024-09" db="EMBL/GenBank/DDBJ databases">
        <title>Floridaenema gen nov. (Aerosakkonemataceae, Aerosakkonematales ord. nov., Cyanobacteria) from benthic tropical and subtropical fresh waters, with the description of four new species.</title>
        <authorList>
            <person name="Moretto J.A."/>
            <person name="Berthold D.E."/>
            <person name="Lefler F.W."/>
            <person name="Huang I.-S."/>
            <person name="Laughinghouse H. IV."/>
        </authorList>
    </citation>
    <scope>NUCLEOTIDE SEQUENCE [LARGE SCALE GENOMIC DNA]</scope>
    <source>
        <strain evidence="7 8">BLCC-F154</strain>
    </source>
</reference>
<dbReference type="PANTHER" id="PTHR30024:SF47">
    <property type="entry name" value="TAURINE-BINDING PERIPLASMIC PROTEIN"/>
    <property type="match status" value="1"/>
</dbReference>
<comment type="subcellular location">
    <subcellularLocation>
        <location evidence="1">Periplasm</location>
    </subcellularLocation>
</comment>
<keyword evidence="4 5" id="KW-0732">Signal</keyword>
<organism evidence="7 8">
    <name type="scientific">Floridaenema fluviatile BLCC-F154</name>
    <dbReference type="NCBI Taxonomy" id="3153640"/>
    <lineage>
        <taxon>Bacteria</taxon>
        <taxon>Bacillati</taxon>
        <taxon>Cyanobacteriota</taxon>
        <taxon>Cyanophyceae</taxon>
        <taxon>Oscillatoriophycideae</taxon>
        <taxon>Aerosakkonematales</taxon>
        <taxon>Aerosakkonemataceae</taxon>
        <taxon>Floridanema</taxon>
        <taxon>Floridanema fluviatile</taxon>
    </lineage>
</organism>
<dbReference type="PROSITE" id="PS51257">
    <property type="entry name" value="PROKAR_LIPOPROTEIN"/>
    <property type="match status" value="1"/>
</dbReference>
<dbReference type="Pfam" id="PF09084">
    <property type="entry name" value="NMT1"/>
    <property type="match status" value="1"/>
</dbReference>
<evidence type="ECO:0000256" key="3">
    <source>
        <dbReference type="ARBA" id="ARBA00022448"/>
    </source>
</evidence>
<feature type="signal peptide" evidence="5">
    <location>
        <begin position="1"/>
        <end position="20"/>
    </location>
</feature>
<dbReference type="RefSeq" id="WP_413258823.1">
    <property type="nucleotide sequence ID" value="NZ_JBHFNS010000071.1"/>
</dbReference>
<gene>
    <name evidence="7" type="ORF">ACE1B6_18975</name>
</gene>
<dbReference type="CDD" id="cd13563">
    <property type="entry name" value="PBP2_SsuA_like_6"/>
    <property type="match status" value="1"/>
</dbReference>